<gene>
    <name evidence="5" type="primary">rny</name>
    <name evidence="9" type="ORF">ATC1_131824</name>
</gene>
<dbReference type="SUPFAM" id="SSF54791">
    <property type="entry name" value="Eukaryotic type KH-domain (KH-domain type I)"/>
    <property type="match status" value="1"/>
</dbReference>
<keyword evidence="5" id="KW-0812">Transmembrane</keyword>
<dbReference type="Pfam" id="PF12072">
    <property type="entry name" value="RNase_Y_N"/>
    <property type="match status" value="1"/>
</dbReference>
<dbReference type="Pfam" id="PF01966">
    <property type="entry name" value="HD"/>
    <property type="match status" value="1"/>
</dbReference>
<dbReference type="PROSITE" id="PS51831">
    <property type="entry name" value="HD"/>
    <property type="match status" value="1"/>
</dbReference>
<dbReference type="Gene3D" id="1.20.5.170">
    <property type="match status" value="1"/>
</dbReference>
<dbReference type="Pfam" id="PF00013">
    <property type="entry name" value="KH_1"/>
    <property type="match status" value="1"/>
</dbReference>
<dbReference type="EC" id="3.1.-.-" evidence="5 6"/>
<dbReference type="PANTHER" id="PTHR12826">
    <property type="entry name" value="RIBONUCLEASE Y"/>
    <property type="match status" value="1"/>
</dbReference>
<dbReference type="CDD" id="cd22431">
    <property type="entry name" value="KH-I_RNaseY"/>
    <property type="match status" value="1"/>
</dbReference>
<dbReference type="HAMAP" id="MF_00335">
    <property type="entry name" value="RNase_Y"/>
    <property type="match status" value="1"/>
</dbReference>
<name>A0A0S7BX75_9CHLR</name>
<dbReference type="RefSeq" id="WP_236688145.1">
    <property type="nucleotide sequence ID" value="NZ_DF968181.1"/>
</dbReference>
<evidence type="ECO:0000256" key="4">
    <source>
        <dbReference type="ARBA" id="ARBA00022884"/>
    </source>
</evidence>
<dbReference type="InterPro" id="IPR004088">
    <property type="entry name" value="KH_dom_type_1"/>
</dbReference>
<evidence type="ECO:0000256" key="6">
    <source>
        <dbReference type="NCBIfam" id="TIGR03319"/>
    </source>
</evidence>
<organism evidence="9">
    <name type="scientific">Flexilinea flocculi</name>
    <dbReference type="NCBI Taxonomy" id="1678840"/>
    <lineage>
        <taxon>Bacteria</taxon>
        <taxon>Bacillati</taxon>
        <taxon>Chloroflexota</taxon>
        <taxon>Anaerolineae</taxon>
        <taxon>Anaerolineales</taxon>
        <taxon>Anaerolineaceae</taxon>
        <taxon>Flexilinea</taxon>
    </lineage>
</organism>
<dbReference type="PATRIC" id="fig|1678840.3.peg.3363"/>
<dbReference type="STRING" id="1678840.ATC1_131824"/>
<dbReference type="InterPro" id="IPR006675">
    <property type="entry name" value="HDIG_dom"/>
</dbReference>
<keyword evidence="3 5" id="KW-0378">Hydrolase</keyword>
<dbReference type="AlphaFoldDB" id="A0A0S7BX75"/>
<evidence type="ECO:0000259" key="8">
    <source>
        <dbReference type="PROSITE" id="PS51831"/>
    </source>
</evidence>
<proteinExistence type="inferred from homology"/>
<keyword evidence="5" id="KW-1003">Cell membrane</keyword>
<dbReference type="NCBIfam" id="TIGR03319">
    <property type="entry name" value="RNase_Y"/>
    <property type="match status" value="1"/>
</dbReference>
<evidence type="ECO:0000256" key="7">
    <source>
        <dbReference type="SAM" id="Coils"/>
    </source>
</evidence>
<keyword evidence="5" id="KW-1133">Transmembrane helix</keyword>
<dbReference type="Gene3D" id="1.10.3210.10">
    <property type="entry name" value="Hypothetical protein af1432"/>
    <property type="match status" value="1"/>
</dbReference>
<dbReference type="InterPro" id="IPR003607">
    <property type="entry name" value="HD/PDEase_dom"/>
</dbReference>
<feature type="coiled-coil region" evidence="7">
    <location>
        <begin position="122"/>
        <end position="188"/>
    </location>
</feature>
<dbReference type="InterPro" id="IPR017705">
    <property type="entry name" value="Ribonuclease_Y"/>
</dbReference>
<dbReference type="Gene3D" id="3.30.1370.10">
    <property type="entry name" value="K Homology domain, type 1"/>
    <property type="match status" value="1"/>
</dbReference>
<keyword evidence="2 5" id="KW-0255">Endonuclease</keyword>
<dbReference type="GO" id="GO:0006402">
    <property type="term" value="P:mRNA catabolic process"/>
    <property type="evidence" value="ECO:0007669"/>
    <property type="project" value="UniProtKB-UniRule"/>
</dbReference>
<dbReference type="PANTHER" id="PTHR12826:SF15">
    <property type="entry name" value="RIBONUCLEASE Y"/>
    <property type="match status" value="1"/>
</dbReference>
<dbReference type="InterPro" id="IPR004087">
    <property type="entry name" value="KH_dom"/>
</dbReference>
<dbReference type="NCBIfam" id="TIGR00277">
    <property type="entry name" value="HDIG"/>
    <property type="match status" value="1"/>
</dbReference>
<evidence type="ECO:0000313" key="10">
    <source>
        <dbReference type="Proteomes" id="UP000053370"/>
    </source>
</evidence>
<protein>
    <recommendedName>
        <fullName evidence="5 6">Ribonuclease Y</fullName>
        <shortName evidence="5">RNase Y</shortName>
        <ecNumber evidence="5 6">3.1.-.-</ecNumber>
    </recommendedName>
</protein>
<dbReference type="InterPro" id="IPR036612">
    <property type="entry name" value="KH_dom_type_1_sf"/>
</dbReference>
<dbReference type="GO" id="GO:0003723">
    <property type="term" value="F:RNA binding"/>
    <property type="evidence" value="ECO:0007669"/>
    <property type="project" value="UniProtKB-UniRule"/>
</dbReference>
<comment type="subcellular location">
    <subcellularLocation>
        <location evidence="5">Cell membrane</location>
        <topology evidence="5">Single-pass membrane protein</topology>
    </subcellularLocation>
</comment>
<dbReference type="CDD" id="cd00077">
    <property type="entry name" value="HDc"/>
    <property type="match status" value="1"/>
</dbReference>
<feature type="domain" description="HD" evidence="8">
    <location>
        <begin position="363"/>
        <end position="456"/>
    </location>
</feature>
<comment type="function">
    <text evidence="5">Endoribonuclease that initiates mRNA decay.</text>
</comment>
<keyword evidence="1 5" id="KW-0540">Nuclease</keyword>
<sequence length="547" mass="61333">MILENLRNSGRLLFQVVGPGDMNKLSSGAVTGSNSPGISIALVIILAVVISLIVIAIATYFFSRYLNEKFEKTQQLDADNIVLASREKAQLIESEAKDNAIKVLRDAEIDIQKRRGELTREDDRLQKRRTELDHRIEKLEQREANLNKRQSSIDKRLNEIEKMSTKQLEELQKVAEMTTEEARQELLDRVEKESRNDMARIIRQIEQEARIEGDKKAREIIATAIQRVASDQVSEVTTSIVNLPGEEMKGRIVGRNGRNIRAFEQAAGVDVIVDDTPEAVMISCFDPIRREIARRSLDRLIQDGRIHPANIEKVLNEEEREVQRLIVEAGEQAAFEAGVVGLHPEIVKMLGRLKYRTSYGQNQLSHAVEVAKLSSVIASELGANIELARLGALLHDLGKSMDHNTEGTHAKIGAEFAKRYGVNPKAVNIIESHHHEVDQESVEAVIVEAADAISGARPGARREDLEQYIKRLRALEEIANSHKGVQNSFAIQAGREVRIIVTPEDVDDLAATYLARDIAHQVEETMQYPGQIKVTVIRETRAVEYAK</sequence>
<accession>A0A0S7BX75</accession>
<dbReference type="GO" id="GO:0016787">
    <property type="term" value="F:hydrolase activity"/>
    <property type="evidence" value="ECO:0007669"/>
    <property type="project" value="UniProtKB-KW"/>
</dbReference>
<evidence type="ECO:0000256" key="1">
    <source>
        <dbReference type="ARBA" id="ARBA00022722"/>
    </source>
</evidence>
<keyword evidence="5" id="KW-0472">Membrane</keyword>
<dbReference type="GO" id="GO:0004521">
    <property type="term" value="F:RNA endonuclease activity"/>
    <property type="evidence" value="ECO:0007669"/>
    <property type="project" value="UniProtKB-UniRule"/>
</dbReference>
<dbReference type="Proteomes" id="UP000053370">
    <property type="component" value="Unassembled WGS sequence"/>
</dbReference>
<evidence type="ECO:0000256" key="3">
    <source>
        <dbReference type="ARBA" id="ARBA00022801"/>
    </source>
</evidence>
<dbReference type="SMART" id="SM00322">
    <property type="entry name" value="KH"/>
    <property type="match status" value="1"/>
</dbReference>
<evidence type="ECO:0000256" key="5">
    <source>
        <dbReference type="HAMAP-Rule" id="MF_00335"/>
    </source>
</evidence>
<dbReference type="PROSITE" id="PS50084">
    <property type="entry name" value="KH_TYPE_1"/>
    <property type="match status" value="1"/>
</dbReference>
<dbReference type="SMART" id="SM00471">
    <property type="entry name" value="HDc"/>
    <property type="match status" value="1"/>
</dbReference>
<keyword evidence="4 5" id="KW-0694">RNA-binding</keyword>
<dbReference type="SUPFAM" id="SSF109604">
    <property type="entry name" value="HD-domain/PDEase-like"/>
    <property type="match status" value="1"/>
</dbReference>
<dbReference type="InterPro" id="IPR022711">
    <property type="entry name" value="RNase_Y_N"/>
</dbReference>
<comment type="similarity">
    <text evidence="5">Belongs to the RNase Y family.</text>
</comment>
<feature type="transmembrane region" description="Helical" evidence="5">
    <location>
        <begin position="38"/>
        <end position="62"/>
    </location>
</feature>
<evidence type="ECO:0000313" key="9">
    <source>
        <dbReference type="EMBL" id="GAP41828.1"/>
    </source>
</evidence>
<keyword evidence="7" id="KW-0175">Coiled coil</keyword>
<dbReference type="GO" id="GO:0005886">
    <property type="term" value="C:plasma membrane"/>
    <property type="evidence" value="ECO:0007669"/>
    <property type="project" value="UniProtKB-SubCell"/>
</dbReference>
<dbReference type="InterPro" id="IPR006674">
    <property type="entry name" value="HD_domain"/>
</dbReference>
<dbReference type="EMBL" id="DF968181">
    <property type="protein sequence ID" value="GAP41828.1"/>
    <property type="molecule type" value="Genomic_DNA"/>
</dbReference>
<reference evidence="9" key="1">
    <citation type="journal article" date="2015" name="Genome Announc.">
        <title>Draft Genome Sequence of Anaerolineae Strain TC1, a Novel Isolate from a Methanogenic Wastewater Treatment System.</title>
        <authorList>
            <person name="Matsuura N."/>
            <person name="Tourlousse D.M."/>
            <person name="Sun L."/>
            <person name="Toyonaga M."/>
            <person name="Kuroda K."/>
            <person name="Ohashi A."/>
            <person name="Cruz R."/>
            <person name="Yamaguchi T."/>
            <person name="Sekiguchi Y."/>
        </authorList>
    </citation>
    <scope>NUCLEOTIDE SEQUENCE [LARGE SCALE GENOMIC DNA]</scope>
    <source>
        <strain evidence="9">TC1</strain>
    </source>
</reference>
<keyword evidence="10" id="KW-1185">Reference proteome</keyword>
<evidence type="ECO:0000256" key="2">
    <source>
        <dbReference type="ARBA" id="ARBA00022759"/>
    </source>
</evidence>